<dbReference type="AlphaFoldDB" id="E6K7L5"/>
<dbReference type="HOGENOM" id="CLU_143492_0_0_10"/>
<dbReference type="STRING" id="873513.HMPREF6485_1861"/>
<keyword evidence="2" id="KW-1185">Reference proteome</keyword>
<protein>
    <submittedName>
        <fullName evidence="1">Uncharacterized protein</fullName>
    </submittedName>
</protein>
<name>E6K7L5_9BACT</name>
<sequence>MHTGEFGDIFKVLTISYLNFIDTDLIPKTGLKGPHRAGKRATVAAQLWPFHIPTVALLRVRRARTRMSASFFSGLKPTFHSGWRVPAEVILLILFFMPELLQN</sequence>
<dbReference type="Proteomes" id="UP000003112">
    <property type="component" value="Unassembled WGS sequence"/>
</dbReference>
<accession>E6K7L5</accession>
<comment type="caution">
    <text evidence="1">The sequence shown here is derived from an EMBL/GenBank/DDBJ whole genome shotgun (WGS) entry which is preliminary data.</text>
</comment>
<dbReference type="EMBL" id="AEPD01000028">
    <property type="protein sequence ID" value="EFU30582.1"/>
    <property type="molecule type" value="Genomic_DNA"/>
</dbReference>
<proteinExistence type="predicted"/>
<reference evidence="1 2" key="1">
    <citation type="submission" date="2010-10" db="EMBL/GenBank/DDBJ databases">
        <authorList>
            <person name="Muzny D."/>
            <person name="Qin X."/>
            <person name="Deng J."/>
            <person name="Jiang H."/>
            <person name="Liu Y."/>
            <person name="Qu J."/>
            <person name="Song X.-Z."/>
            <person name="Zhang L."/>
            <person name="Thornton R."/>
            <person name="Coyle M."/>
            <person name="Francisco L."/>
            <person name="Jackson L."/>
            <person name="Javaid M."/>
            <person name="Korchina V."/>
            <person name="Kovar C."/>
            <person name="Mata R."/>
            <person name="Mathew T."/>
            <person name="Ngo R."/>
            <person name="Nguyen L."/>
            <person name="Nguyen N."/>
            <person name="Okwuonu G."/>
            <person name="Ongeri F."/>
            <person name="Pham C."/>
            <person name="Simmons D."/>
            <person name="Wilczek-Boney K."/>
            <person name="Hale W."/>
            <person name="Jakkamsetti A."/>
            <person name="Pham P."/>
            <person name="Ruth R."/>
            <person name="San Lucas F."/>
            <person name="Warren J."/>
            <person name="Zhang J."/>
            <person name="Zhao Z."/>
            <person name="Zhou C."/>
            <person name="Zhu D."/>
            <person name="Lee S."/>
            <person name="Bess C."/>
            <person name="Blankenburg K."/>
            <person name="Forbes L."/>
            <person name="Fu Q."/>
            <person name="Gubbala S."/>
            <person name="Hirani K."/>
            <person name="Jayaseelan J.C."/>
            <person name="Lara F."/>
            <person name="Munidasa M."/>
            <person name="Palculict T."/>
            <person name="Patil S."/>
            <person name="Pu L.-L."/>
            <person name="Saada N."/>
            <person name="Tang L."/>
            <person name="Weissenberger G."/>
            <person name="Zhu Y."/>
            <person name="Hemphill L."/>
            <person name="Shang Y."/>
            <person name="Youmans B."/>
            <person name="Ayvaz T."/>
            <person name="Ross M."/>
            <person name="Santibanez J."/>
            <person name="Aqrawi P."/>
            <person name="Gross S."/>
            <person name="Joshi V."/>
            <person name="Fowler G."/>
            <person name="Nazareth L."/>
            <person name="Reid J."/>
            <person name="Worley K."/>
            <person name="Petrosino J."/>
            <person name="Highlander S."/>
            <person name="Gibbs R."/>
        </authorList>
    </citation>
    <scope>NUCLEOTIDE SEQUENCE [LARGE SCALE GENOMIC DNA]</scope>
    <source>
        <strain evidence="1 2">ATCC 33574</strain>
    </source>
</reference>
<evidence type="ECO:0000313" key="2">
    <source>
        <dbReference type="Proteomes" id="UP000003112"/>
    </source>
</evidence>
<organism evidence="1 2">
    <name type="scientific">Segatella buccae ATCC 33574</name>
    <dbReference type="NCBI Taxonomy" id="873513"/>
    <lineage>
        <taxon>Bacteria</taxon>
        <taxon>Pseudomonadati</taxon>
        <taxon>Bacteroidota</taxon>
        <taxon>Bacteroidia</taxon>
        <taxon>Bacteroidales</taxon>
        <taxon>Prevotellaceae</taxon>
        <taxon>Segatella</taxon>
    </lineage>
</organism>
<evidence type="ECO:0000313" key="1">
    <source>
        <dbReference type="EMBL" id="EFU30582.1"/>
    </source>
</evidence>
<gene>
    <name evidence="1" type="ORF">HMPREF6485_1861</name>
</gene>